<accession>A0ABY7KUK8</accession>
<gene>
    <name evidence="2" type="ORF">STRCI_007997</name>
</gene>
<dbReference type="InterPro" id="IPR036514">
    <property type="entry name" value="SGNH_hydro_sf"/>
</dbReference>
<reference evidence="2" key="1">
    <citation type="submission" date="2022-12" db="EMBL/GenBank/DDBJ databases">
        <authorList>
            <person name="Ruckert C."/>
            <person name="Busche T."/>
            <person name="Kalinowski J."/>
            <person name="Wittmann C."/>
        </authorList>
    </citation>
    <scope>NUCLEOTIDE SEQUENCE</scope>
    <source>
        <strain evidence="2">DSM 40467</strain>
    </source>
</reference>
<feature type="domain" description="SGNH hydrolase-type esterase" evidence="1">
    <location>
        <begin position="2"/>
        <end position="83"/>
    </location>
</feature>
<protein>
    <submittedName>
        <fullName evidence="2">GDSL-type esterase/lipase family protein</fullName>
    </submittedName>
</protein>
<evidence type="ECO:0000313" key="3">
    <source>
        <dbReference type="Proteomes" id="UP001164439"/>
    </source>
</evidence>
<dbReference type="SUPFAM" id="SSF52266">
    <property type="entry name" value="SGNH hydrolase"/>
    <property type="match status" value="1"/>
</dbReference>
<name>A0ABY7KUK8_9ACTN</name>
<dbReference type="Gene3D" id="3.40.50.1110">
    <property type="entry name" value="SGNH hydrolase"/>
    <property type="match status" value="1"/>
</dbReference>
<organism evidence="2 3">
    <name type="scientific">Streptomyces cinnabarinus</name>
    <dbReference type="NCBI Taxonomy" id="67287"/>
    <lineage>
        <taxon>Bacteria</taxon>
        <taxon>Bacillati</taxon>
        <taxon>Actinomycetota</taxon>
        <taxon>Actinomycetes</taxon>
        <taxon>Kitasatosporales</taxon>
        <taxon>Streptomycetaceae</taxon>
        <taxon>Streptomyces</taxon>
    </lineage>
</organism>
<dbReference type="EMBL" id="CP114413">
    <property type="protein sequence ID" value="WAZ27320.1"/>
    <property type="molecule type" value="Genomic_DNA"/>
</dbReference>
<dbReference type="Pfam" id="PF13472">
    <property type="entry name" value="Lipase_GDSL_2"/>
    <property type="match status" value="1"/>
</dbReference>
<proteinExistence type="predicted"/>
<evidence type="ECO:0000313" key="2">
    <source>
        <dbReference type="EMBL" id="WAZ27320.1"/>
    </source>
</evidence>
<keyword evidence="3" id="KW-1185">Reference proteome</keyword>
<dbReference type="Proteomes" id="UP001164439">
    <property type="component" value="Chromosome"/>
</dbReference>
<sequence>MVAQYEPDLVLVGLGFNDMGWFVSGTQGTLNSMKELIDNARAARPGVGFAVANVPQRSLIDGREDLPATTADYNDLLADAVSSWSSPASPVELVDWAGGYDCGPVDCPAGYDGLHGDAVADASLAEPSARAAA</sequence>
<evidence type="ECO:0000259" key="1">
    <source>
        <dbReference type="Pfam" id="PF13472"/>
    </source>
</evidence>
<dbReference type="InterPro" id="IPR013830">
    <property type="entry name" value="SGNH_hydro"/>
</dbReference>